<name>A0A9N8ZYE4_9GLOM</name>
<dbReference type="Proteomes" id="UP000789570">
    <property type="component" value="Unassembled WGS sequence"/>
</dbReference>
<dbReference type="AlphaFoldDB" id="A0A9N8ZYE4"/>
<protein>
    <submittedName>
        <fullName evidence="2">892_t:CDS:1</fullName>
    </submittedName>
</protein>
<feature type="signal peptide" evidence="1">
    <location>
        <begin position="1"/>
        <end position="29"/>
    </location>
</feature>
<keyword evidence="1" id="KW-0732">Signal</keyword>
<evidence type="ECO:0000313" key="3">
    <source>
        <dbReference type="Proteomes" id="UP000789570"/>
    </source>
</evidence>
<proteinExistence type="predicted"/>
<dbReference type="Gene3D" id="2.70.50.70">
    <property type="match status" value="1"/>
</dbReference>
<gene>
    <name evidence="2" type="ORF">FCALED_LOCUS4289</name>
</gene>
<comment type="caution">
    <text evidence="2">The sequence shown here is derived from an EMBL/GenBank/DDBJ whole genome shotgun (WGS) entry which is preliminary data.</text>
</comment>
<evidence type="ECO:0000313" key="2">
    <source>
        <dbReference type="EMBL" id="CAG8512879.1"/>
    </source>
</evidence>
<dbReference type="OrthoDB" id="2303742at2759"/>
<reference evidence="2" key="1">
    <citation type="submission" date="2021-06" db="EMBL/GenBank/DDBJ databases">
        <authorList>
            <person name="Kallberg Y."/>
            <person name="Tangrot J."/>
            <person name="Rosling A."/>
        </authorList>
    </citation>
    <scope>NUCLEOTIDE SEQUENCE</scope>
    <source>
        <strain evidence="2">UK204</strain>
    </source>
</reference>
<evidence type="ECO:0000256" key="1">
    <source>
        <dbReference type="SAM" id="SignalP"/>
    </source>
</evidence>
<feature type="chain" id="PRO_5040355544" evidence="1">
    <location>
        <begin position="30"/>
        <end position="180"/>
    </location>
</feature>
<dbReference type="EMBL" id="CAJVPQ010000825">
    <property type="protein sequence ID" value="CAG8512879.1"/>
    <property type="molecule type" value="Genomic_DNA"/>
</dbReference>
<sequence length="180" mass="20028">MYQSKKSLSFSQIVFVLAFLIGLVSQVSAHGIFLAPPIRLAHEKDNAKKIMLANDPTTEMPCGAGGNGSGPVTTYMPGEEMLVAYNVTIPHPGPCKIEFSKKDDKHFMPIMELGECGAQTGLVTSFVTLPHEPCDECTIRFSWNDNLGNWYLNCANIQIVDPMPMHKRRRSSTRKSRRNN</sequence>
<keyword evidence="3" id="KW-1185">Reference proteome</keyword>
<organism evidence="2 3">
    <name type="scientific">Funneliformis caledonium</name>
    <dbReference type="NCBI Taxonomy" id="1117310"/>
    <lineage>
        <taxon>Eukaryota</taxon>
        <taxon>Fungi</taxon>
        <taxon>Fungi incertae sedis</taxon>
        <taxon>Mucoromycota</taxon>
        <taxon>Glomeromycotina</taxon>
        <taxon>Glomeromycetes</taxon>
        <taxon>Glomerales</taxon>
        <taxon>Glomeraceae</taxon>
        <taxon>Funneliformis</taxon>
    </lineage>
</organism>
<accession>A0A9N8ZYE4</accession>